<dbReference type="Proteomes" id="UP000050741">
    <property type="component" value="Unassembled WGS sequence"/>
</dbReference>
<evidence type="ECO:0000313" key="2">
    <source>
        <dbReference type="Proteomes" id="UP000050741"/>
    </source>
</evidence>
<reference evidence="3" key="2">
    <citation type="submission" date="2016-06" db="UniProtKB">
        <authorList>
            <consortium name="WormBaseParasite"/>
        </authorList>
    </citation>
    <scope>IDENTIFICATION</scope>
</reference>
<reference evidence="2" key="1">
    <citation type="submission" date="2014-05" db="EMBL/GenBank/DDBJ databases">
        <title>The genome and life-stage specific transcriptomes of Globodera pallida elucidate key aspects of plant parasitism by a cyst nematode.</title>
        <authorList>
            <person name="Cotton J.A."/>
            <person name="Lilley C.J."/>
            <person name="Jones L.M."/>
            <person name="Kikuchi T."/>
            <person name="Reid A.J."/>
            <person name="Thorpe P."/>
            <person name="Tsai I.J."/>
            <person name="Beasley H."/>
            <person name="Blok V."/>
            <person name="Cock P.J.A."/>
            <person name="Van den Akker S.E."/>
            <person name="Holroyd N."/>
            <person name="Hunt M."/>
            <person name="Mantelin S."/>
            <person name="Naghra H."/>
            <person name="Pain A."/>
            <person name="Palomares-Rius J.E."/>
            <person name="Zarowiecki M."/>
            <person name="Berriman M."/>
            <person name="Jones J.T."/>
            <person name="Urwin P.E."/>
        </authorList>
    </citation>
    <scope>NUCLEOTIDE SEQUENCE [LARGE SCALE GENOMIC DNA]</scope>
    <source>
        <strain evidence="2">Lindley</strain>
    </source>
</reference>
<protein>
    <submittedName>
        <fullName evidence="3">Uncharacterized protein</fullName>
    </submittedName>
</protein>
<dbReference type="AlphaFoldDB" id="A0A183CJA7"/>
<evidence type="ECO:0000313" key="3">
    <source>
        <dbReference type="WBParaSite" id="GPLIN_001296300"/>
    </source>
</evidence>
<evidence type="ECO:0000256" key="1">
    <source>
        <dbReference type="SAM" id="MobiDB-lite"/>
    </source>
</evidence>
<proteinExistence type="predicted"/>
<accession>A0A183CJA7</accession>
<feature type="region of interest" description="Disordered" evidence="1">
    <location>
        <begin position="27"/>
        <end position="51"/>
    </location>
</feature>
<sequence>MGQKHSYSLDRAKVTRQSTQMIEDEVALNVSSTPPRPSEPVPLGLRTSMDSSDYVRREVERQELQQKERVPGVQAGSGPKGKQVLDWLGMYRKFKQLLNRLMMSRKAMELLRLRRVKHALNLIMPRKAK</sequence>
<name>A0A183CJA7_GLOPA</name>
<feature type="region of interest" description="Disordered" evidence="1">
    <location>
        <begin position="1"/>
        <end position="20"/>
    </location>
</feature>
<keyword evidence="2" id="KW-1185">Reference proteome</keyword>
<organism evidence="2 3">
    <name type="scientific">Globodera pallida</name>
    <name type="common">Potato cyst nematode worm</name>
    <name type="synonym">Heterodera pallida</name>
    <dbReference type="NCBI Taxonomy" id="36090"/>
    <lineage>
        <taxon>Eukaryota</taxon>
        <taxon>Metazoa</taxon>
        <taxon>Ecdysozoa</taxon>
        <taxon>Nematoda</taxon>
        <taxon>Chromadorea</taxon>
        <taxon>Rhabditida</taxon>
        <taxon>Tylenchina</taxon>
        <taxon>Tylenchomorpha</taxon>
        <taxon>Tylenchoidea</taxon>
        <taxon>Heteroderidae</taxon>
        <taxon>Heteroderinae</taxon>
        <taxon>Globodera</taxon>
    </lineage>
</organism>
<dbReference type="WBParaSite" id="GPLIN_001296300">
    <property type="protein sequence ID" value="GPLIN_001296300"/>
    <property type="gene ID" value="GPLIN_001296300"/>
</dbReference>